<gene>
    <name evidence="2" type="ordered locus">HCH_01702</name>
</gene>
<feature type="region of interest" description="Disordered" evidence="1">
    <location>
        <begin position="12"/>
        <end position="34"/>
    </location>
</feature>
<keyword evidence="3" id="KW-1185">Reference proteome</keyword>
<protein>
    <submittedName>
        <fullName evidence="2">Uncharacterized protein</fullName>
    </submittedName>
</protein>
<dbReference type="STRING" id="349521.HCH_01702"/>
<dbReference type="Proteomes" id="UP000000238">
    <property type="component" value="Chromosome"/>
</dbReference>
<accession>Q2SLC4</accession>
<name>Q2SLC4_HAHCH</name>
<evidence type="ECO:0000313" key="3">
    <source>
        <dbReference type="Proteomes" id="UP000000238"/>
    </source>
</evidence>
<dbReference type="HOGENOM" id="CLU_3374042_0_0_6"/>
<dbReference type="KEGG" id="hch:HCH_01702"/>
<proteinExistence type="predicted"/>
<dbReference type="AlphaFoldDB" id="Q2SLC4"/>
<organism evidence="2 3">
    <name type="scientific">Hahella chejuensis (strain KCTC 2396)</name>
    <dbReference type="NCBI Taxonomy" id="349521"/>
    <lineage>
        <taxon>Bacteria</taxon>
        <taxon>Pseudomonadati</taxon>
        <taxon>Pseudomonadota</taxon>
        <taxon>Gammaproteobacteria</taxon>
        <taxon>Oceanospirillales</taxon>
        <taxon>Hahellaceae</taxon>
        <taxon>Hahella</taxon>
    </lineage>
</organism>
<sequence>MDAFYRALRESRQLEGDELGGESSSARRSIAGAE</sequence>
<dbReference type="EMBL" id="CP000155">
    <property type="protein sequence ID" value="ABC28550.1"/>
    <property type="molecule type" value="Genomic_DNA"/>
</dbReference>
<reference evidence="2 3" key="1">
    <citation type="journal article" date="2005" name="Nucleic Acids Res.">
        <title>Genomic blueprint of Hahella chejuensis, a marine microbe producing an algicidal agent.</title>
        <authorList>
            <person name="Jeong H."/>
            <person name="Yim J.H."/>
            <person name="Lee C."/>
            <person name="Choi S.-H."/>
            <person name="Park Y.K."/>
            <person name="Yoon S.H."/>
            <person name="Hur C.-G."/>
            <person name="Kang H.-Y."/>
            <person name="Kim D."/>
            <person name="Lee H.H."/>
            <person name="Park K.H."/>
            <person name="Park S.-H."/>
            <person name="Park H.-S."/>
            <person name="Lee H.K."/>
            <person name="Oh T.K."/>
            <person name="Kim J.F."/>
        </authorList>
    </citation>
    <scope>NUCLEOTIDE SEQUENCE [LARGE SCALE GENOMIC DNA]</scope>
    <source>
        <strain evidence="2 3">KCTC 2396</strain>
    </source>
</reference>
<evidence type="ECO:0000256" key="1">
    <source>
        <dbReference type="SAM" id="MobiDB-lite"/>
    </source>
</evidence>
<evidence type="ECO:0000313" key="2">
    <source>
        <dbReference type="EMBL" id="ABC28550.1"/>
    </source>
</evidence>